<protein>
    <recommendedName>
        <fullName evidence="3">Right-handed parallel beta-helix repeat-containing protein</fullName>
    </recommendedName>
</protein>
<dbReference type="AlphaFoldDB" id="A0A3A8Q0Y8"/>
<proteinExistence type="predicted"/>
<name>A0A3A8Q0Y8_9BACT</name>
<gene>
    <name evidence="1" type="ORF">D7W81_22310</name>
</gene>
<reference evidence="2" key="1">
    <citation type="submission" date="2018-09" db="EMBL/GenBank/DDBJ databases">
        <authorList>
            <person name="Livingstone P.G."/>
            <person name="Whitworth D.E."/>
        </authorList>
    </citation>
    <scope>NUCLEOTIDE SEQUENCE [LARGE SCALE GENOMIC DNA]</scope>
    <source>
        <strain evidence="2">AB050A</strain>
    </source>
</reference>
<comment type="caution">
    <text evidence="1">The sequence shown here is derived from an EMBL/GenBank/DDBJ whole genome shotgun (WGS) entry which is preliminary data.</text>
</comment>
<evidence type="ECO:0000313" key="1">
    <source>
        <dbReference type="EMBL" id="RKH62427.1"/>
    </source>
</evidence>
<accession>A0A3A8Q0Y8</accession>
<sequence>MRVHAVTFRNQARGVIQLRAGSLEGRGLRFEAGAGHQAPVGVLVEEGTGGGPAPSLILRDSAFVGAYDRAVRARGGATVLLEGVDFQGPRMALSQDGGVAKVERAQVSGGTGTAFSMVEGTLTLVDVRVQGHEYGVTALQTRLSVRGFTSTSASRAGLGLTATTGLLEDVTVKDAGNYGALQLTASDLEVRRFRLEGSREYGVMAVQGRVRLREGVITGVSTEDGIAGDGLHLRQVEADVDTVTVEGAKGTCVLATQRAHAALRNARLSGCGLAALAVDTHATLESRNVDVRDTPGSVLVAIEEGQLHVEDLTAKDARGELVSTDCEGQTRVHLRHIDASTTRGLRSPCVQLDASPRAPTRQP</sequence>
<dbReference type="EMBL" id="RAWK01000134">
    <property type="protein sequence ID" value="RKH62427.1"/>
    <property type="molecule type" value="Genomic_DNA"/>
</dbReference>
<keyword evidence="2" id="KW-1185">Reference proteome</keyword>
<evidence type="ECO:0000313" key="2">
    <source>
        <dbReference type="Proteomes" id="UP000267003"/>
    </source>
</evidence>
<dbReference type="Proteomes" id="UP000267003">
    <property type="component" value="Unassembled WGS sequence"/>
</dbReference>
<evidence type="ECO:0008006" key="3">
    <source>
        <dbReference type="Google" id="ProtNLM"/>
    </source>
</evidence>
<organism evidence="1 2">
    <name type="scientific">Corallococcus aberystwythensis</name>
    <dbReference type="NCBI Taxonomy" id="2316722"/>
    <lineage>
        <taxon>Bacteria</taxon>
        <taxon>Pseudomonadati</taxon>
        <taxon>Myxococcota</taxon>
        <taxon>Myxococcia</taxon>
        <taxon>Myxococcales</taxon>
        <taxon>Cystobacterineae</taxon>
        <taxon>Myxococcaceae</taxon>
        <taxon>Corallococcus</taxon>
    </lineage>
</organism>